<dbReference type="InterPro" id="IPR018931">
    <property type="entry name" value="DUF2520"/>
</dbReference>
<dbReference type="InterPro" id="IPR036291">
    <property type="entry name" value="NAD(P)-bd_dom_sf"/>
</dbReference>
<dbReference type="Pfam" id="PF10727">
    <property type="entry name" value="Rossmann-like"/>
    <property type="match status" value="1"/>
</dbReference>
<dbReference type="InterPro" id="IPR019665">
    <property type="entry name" value="OxRdtase/DH_put_Rossmann_dom"/>
</dbReference>
<dbReference type="PANTHER" id="PTHR40459">
    <property type="entry name" value="CONSERVED HYPOTHETICAL ALANINE AND LEUCINE RICH PROTEIN"/>
    <property type="match status" value="1"/>
</dbReference>
<protein>
    <submittedName>
        <fullName evidence="4">Putative short-subunit dehydrogenase-like oxidoreductase (DUF2520 family)</fullName>
    </submittedName>
</protein>
<reference evidence="4 5" key="1">
    <citation type="submission" date="2018-08" db="EMBL/GenBank/DDBJ databases">
        <title>Sequencing the genomes of 1000 actinobacteria strains.</title>
        <authorList>
            <person name="Klenk H.-P."/>
        </authorList>
    </citation>
    <scope>NUCLEOTIDE SEQUENCE [LARGE SCALE GENOMIC DNA]</scope>
    <source>
        <strain evidence="4 5">DSM 22967</strain>
    </source>
</reference>
<dbReference type="PANTHER" id="PTHR40459:SF1">
    <property type="entry name" value="CONSERVED HYPOTHETICAL ALANINE AND LEUCINE RICH PROTEIN"/>
    <property type="match status" value="1"/>
</dbReference>
<evidence type="ECO:0000313" key="4">
    <source>
        <dbReference type="EMBL" id="REF29991.1"/>
    </source>
</evidence>
<organism evidence="4 5">
    <name type="scientific">Calidifontibacter indicus</name>
    <dbReference type="NCBI Taxonomy" id="419650"/>
    <lineage>
        <taxon>Bacteria</taxon>
        <taxon>Bacillati</taxon>
        <taxon>Actinomycetota</taxon>
        <taxon>Actinomycetes</taxon>
        <taxon>Micrococcales</taxon>
        <taxon>Dermacoccaceae</taxon>
        <taxon>Calidifontibacter</taxon>
    </lineage>
</organism>
<feature type="compositionally biased region" description="Polar residues" evidence="1">
    <location>
        <begin position="290"/>
        <end position="300"/>
    </location>
</feature>
<dbReference type="InterPro" id="IPR008927">
    <property type="entry name" value="6-PGluconate_DH-like_C_sf"/>
</dbReference>
<dbReference type="AlphaFoldDB" id="A0A3D9UYU8"/>
<keyword evidence="5" id="KW-1185">Reference proteome</keyword>
<dbReference type="SUPFAM" id="SSF48179">
    <property type="entry name" value="6-phosphogluconate dehydrogenase C-terminal domain-like"/>
    <property type="match status" value="1"/>
</dbReference>
<dbReference type="InterPro" id="IPR037108">
    <property type="entry name" value="TM1727-like_C_sf"/>
</dbReference>
<dbReference type="Pfam" id="PF10728">
    <property type="entry name" value="DUF2520"/>
    <property type="match status" value="1"/>
</dbReference>
<feature type="domain" description="DUF2520" evidence="3">
    <location>
        <begin position="143"/>
        <end position="266"/>
    </location>
</feature>
<dbReference type="Gene3D" id="3.40.50.720">
    <property type="entry name" value="NAD(P)-binding Rossmann-like Domain"/>
    <property type="match status" value="1"/>
</dbReference>
<dbReference type="Proteomes" id="UP000256253">
    <property type="component" value="Unassembled WGS sequence"/>
</dbReference>
<dbReference type="EMBL" id="QTUA01000001">
    <property type="protein sequence ID" value="REF29991.1"/>
    <property type="molecule type" value="Genomic_DNA"/>
</dbReference>
<evidence type="ECO:0000256" key="1">
    <source>
        <dbReference type="SAM" id="MobiDB-lite"/>
    </source>
</evidence>
<name>A0A3D9UYU8_9MICO</name>
<dbReference type="SUPFAM" id="SSF51735">
    <property type="entry name" value="NAD(P)-binding Rossmann-fold domains"/>
    <property type="match status" value="1"/>
</dbReference>
<feature type="region of interest" description="Disordered" evidence="1">
    <location>
        <begin position="276"/>
        <end position="300"/>
    </location>
</feature>
<evidence type="ECO:0000259" key="3">
    <source>
        <dbReference type="Pfam" id="PF10728"/>
    </source>
</evidence>
<accession>A0A3D9UYU8</accession>
<evidence type="ECO:0000313" key="5">
    <source>
        <dbReference type="Proteomes" id="UP000256253"/>
    </source>
</evidence>
<gene>
    <name evidence="4" type="ORF">DFJ65_0981</name>
</gene>
<dbReference type="Gene3D" id="1.10.1040.20">
    <property type="entry name" value="ProC-like, C-terminal domain"/>
    <property type="match status" value="1"/>
</dbReference>
<sequence length="300" mass="31192">MRVMHQPPALRIGIVGIGRVGAVLGAALRSAGHAIVAASAVSEASLARAEELLPGVPILPIPQVVARAEVTLLAVPDDALRPLTDGLGAENAWGPGRLVIHTSGFHGPSALPAVLAAGGDVVAMHPAMTFTGTAKDLPRLIGTPFAVTGSPGAQLVGEAIVVDLGGDPFPLAEADRPRYHAALAHGSNHLVTLVGQAQQTLREIGIDDPSRVLRPLLEASLENALERGDRALTGPVGRGDVETVRAHLSVLTGDVLMAYRAMARATLERAARRRAVPAESVDPMTDLFHESNNPVSEEDR</sequence>
<comment type="caution">
    <text evidence="4">The sequence shown here is derived from an EMBL/GenBank/DDBJ whole genome shotgun (WGS) entry which is preliminary data.</text>
</comment>
<evidence type="ECO:0000259" key="2">
    <source>
        <dbReference type="Pfam" id="PF10727"/>
    </source>
</evidence>
<feature type="domain" description="Putative oxidoreductase/dehydrogenase Rossmann-like" evidence="2">
    <location>
        <begin position="6"/>
        <end position="126"/>
    </location>
</feature>
<proteinExistence type="predicted"/>